<accession>A0ABT9UTR1</accession>
<gene>
    <name evidence="1" type="ORF">J2S18_001600</name>
</gene>
<organism evidence="1 2">
    <name type="scientific">Eubacterium multiforme</name>
    <dbReference type="NCBI Taxonomy" id="83339"/>
    <lineage>
        <taxon>Bacteria</taxon>
        <taxon>Bacillati</taxon>
        <taxon>Bacillota</taxon>
        <taxon>Clostridia</taxon>
        <taxon>Eubacteriales</taxon>
        <taxon>Eubacteriaceae</taxon>
        <taxon>Eubacterium</taxon>
    </lineage>
</organism>
<dbReference type="Proteomes" id="UP001228504">
    <property type="component" value="Unassembled WGS sequence"/>
</dbReference>
<evidence type="ECO:0000313" key="2">
    <source>
        <dbReference type="Proteomes" id="UP001228504"/>
    </source>
</evidence>
<keyword evidence="2" id="KW-1185">Reference proteome</keyword>
<comment type="caution">
    <text evidence="1">The sequence shown here is derived from an EMBL/GenBank/DDBJ whole genome shotgun (WGS) entry which is preliminary data.</text>
</comment>
<sequence>MLKDYNLFLSPLDTKLQNKSKLRVDLIGNMKISEIKELSKFNILYMGCGFEDFIKIKGSLVKRKVRYIQIFDKAGE</sequence>
<name>A0ABT9UTR1_9FIRM</name>
<dbReference type="RefSeq" id="WP_307485404.1">
    <property type="nucleotide sequence ID" value="NZ_JAUSUF010000004.1"/>
</dbReference>
<evidence type="ECO:0000313" key="1">
    <source>
        <dbReference type="EMBL" id="MDQ0149669.1"/>
    </source>
</evidence>
<proteinExistence type="predicted"/>
<dbReference type="EMBL" id="JAUSUF010000004">
    <property type="protein sequence ID" value="MDQ0149669.1"/>
    <property type="molecule type" value="Genomic_DNA"/>
</dbReference>
<reference evidence="1 2" key="1">
    <citation type="submission" date="2023-07" db="EMBL/GenBank/DDBJ databases">
        <title>Genomic Encyclopedia of Type Strains, Phase IV (KMG-IV): sequencing the most valuable type-strain genomes for metagenomic binning, comparative biology and taxonomic classification.</title>
        <authorList>
            <person name="Goeker M."/>
        </authorList>
    </citation>
    <scope>NUCLEOTIDE SEQUENCE [LARGE SCALE GENOMIC DNA]</scope>
    <source>
        <strain evidence="1 2">DSM 20694</strain>
    </source>
</reference>
<protein>
    <submittedName>
        <fullName evidence="1">Uncharacterized protein</fullName>
    </submittedName>
</protein>